<organism evidence="1 2">
    <name type="scientific">Bacillus cereus VD196</name>
    <dbReference type="NCBI Taxonomy" id="1053243"/>
    <lineage>
        <taxon>Bacteria</taxon>
        <taxon>Bacillati</taxon>
        <taxon>Bacillota</taxon>
        <taxon>Bacilli</taxon>
        <taxon>Bacillales</taxon>
        <taxon>Bacillaceae</taxon>
        <taxon>Bacillus</taxon>
        <taxon>Bacillus cereus group</taxon>
    </lineage>
</organism>
<dbReference type="RefSeq" id="WP_016125046.1">
    <property type="nucleotide sequence ID" value="NZ_KB976254.1"/>
</dbReference>
<comment type="caution">
    <text evidence="1">The sequence shown here is derived from an EMBL/GenBank/DDBJ whole genome shotgun (WGS) entry which is preliminary data.</text>
</comment>
<evidence type="ECO:0000313" key="2">
    <source>
        <dbReference type="Proteomes" id="UP000014023"/>
    </source>
</evidence>
<evidence type="ECO:0000313" key="1">
    <source>
        <dbReference type="EMBL" id="EOO67459.1"/>
    </source>
</evidence>
<gene>
    <name evidence="1" type="ORF">IKE_02586</name>
</gene>
<name>A0A9W5Q4Z8_BACCE</name>
<proteinExistence type="predicted"/>
<dbReference type="Proteomes" id="UP000014023">
    <property type="component" value="Unassembled WGS sequence"/>
</dbReference>
<dbReference type="AlphaFoldDB" id="A0A9W5Q4Z8"/>
<accession>A0A9W5Q4Z8</accession>
<dbReference type="EMBL" id="AHFL01000011">
    <property type="protein sequence ID" value="EOO67459.1"/>
    <property type="molecule type" value="Genomic_DNA"/>
</dbReference>
<protein>
    <submittedName>
        <fullName evidence="1">Uncharacterized protein</fullName>
    </submittedName>
</protein>
<reference evidence="1 2" key="1">
    <citation type="submission" date="2012-12" db="EMBL/GenBank/DDBJ databases">
        <title>The Genome Sequence of Bacillus cereus VD196.</title>
        <authorList>
            <consortium name="The Broad Institute Genome Sequencing Platform"/>
            <consortium name="The Broad Institute Genome Sequencing Center for Infectious Disease"/>
            <person name="Feldgarden M."/>
            <person name="Van der Auwera G.A."/>
            <person name="Mahillon J."/>
            <person name="Duprez V."/>
            <person name="Timmery S."/>
            <person name="Mattelet C."/>
            <person name="Dierick K."/>
            <person name="Sun M."/>
            <person name="Yu Z."/>
            <person name="Zhu L."/>
            <person name="Hu X."/>
            <person name="Shank E.B."/>
            <person name="Swiecicka I."/>
            <person name="Hansen B.M."/>
            <person name="Andrup L."/>
            <person name="Walker B."/>
            <person name="Young S.K."/>
            <person name="Zeng Q."/>
            <person name="Gargeya S."/>
            <person name="Fitzgerald M."/>
            <person name="Haas B."/>
            <person name="Abouelleil A."/>
            <person name="Alvarado L."/>
            <person name="Arachchi H.M."/>
            <person name="Berlin A.M."/>
            <person name="Chapman S.B."/>
            <person name="Dewar J."/>
            <person name="Goldberg J."/>
            <person name="Griggs A."/>
            <person name="Gujja S."/>
            <person name="Hansen M."/>
            <person name="Howarth C."/>
            <person name="Imamovic A."/>
            <person name="Larimer J."/>
            <person name="McCowan C."/>
            <person name="Murphy C."/>
            <person name="Neiman D."/>
            <person name="Pearson M."/>
            <person name="Priest M."/>
            <person name="Roberts A."/>
            <person name="Saif S."/>
            <person name="Shea T."/>
            <person name="Sisk P."/>
            <person name="Sykes S."/>
            <person name="Wortman J."/>
            <person name="Nusbaum C."/>
            <person name="Birren B."/>
        </authorList>
    </citation>
    <scope>NUCLEOTIDE SEQUENCE [LARGE SCALE GENOMIC DNA]</scope>
    <source>
        <strain evidence="1 2">VD196</strain>
    </source>
</reference>
<sequence length="76" mass="9083">MKVTNLEECQLRFVSFCKAHNLSEGDEWQTWDYMAWVSKKANEFRRLHGLGNWDSIGKLVNGQNRFSDFLQEKERE</sequence>